<organism evidence="2 3">
    <name type="scientific">Halovenus rubra</name>
    <dbReference type="NCBI Taxonomy" id="869890"/>
    <lineage>
        <taxon>Archaea</taxon>
        <taxon>Methanobacteriati</taxon>
        <taxon>Methanobacteriota</taxon>
        <taxon>Stenosarchaea group</taxon>
        <taxon>Halobacteria</taxon>
        <taxon>Halobacteriales</taxon>
        <taxon>Haloarculaceae</taxon>
        <taxon>Halovenus</taxon>
    </lineage>
</organism>
<evidence type="ECO:0000256" key="1">
    <source>
        <dbReference type="ARBA" id="ARBA00023172"/>
    </source>
</evidence>
<protein>
    <submittedName>
        <fullName evidence="2">Tyrosine-type recombinase/integrase</fullName>
    </submittedName>
</protein>
<dbReference type="AlphaFoldDB" id="A0ABD5X2Y0"/>
<gene>
    <name evidence="2" type="ORF">ACFQJ7_05670</name>
</gene>
<dbReference type="GO" id="GO:0006310">
    <property type="term" value="P:DNA recombination"/>
    <property type="evidence" value="ECO:0007669"/>
    <property type="project" value="UniProtKB-KW"/>
</dbReference>
<dbReference type="EMBL" id="JBHSZQ010000005">
    <property type="protein sequence ID" value="MFC7125528.1"/>
    <property type="molecule type" value="Genomic_DNA"/>
</dbReference>
<keyword evidence="1" id="KW-0233">DNA recombination</keyword>
<accession>A0ABD5X2Y0</accession>
<dbReference type="InterPro" id="IPR011010">
    <property type="entry name" value="DNA_brk_join_enz"/>
</dbReference>
<dbReference type="Gene3D" id="1.10.443.10">
    <property type="entry name" value="Intergrase catalytic core"/>
    <property type="match status" value="1"/>
</dbReference>
<dbReference type="RefSeq" id="WP_267638531.1">
    <property type="nucleotide sequence ID" value="NZ_JAODIY010000014.1"/>
</dbReference>
<sequence length="251" mass="29070">MRRKNKGFHRPALDAWVQAAKNQDNPDKKITGLLLPFSGMRVDEFCHLHGPTWFSWTDPTAGETSDGQVPKLKIPDNCPCHKGEGNESCNHCQEKGNDKFYTKYDDEREIPLIQTWRNWNRGEHDTYVEEELNLRELCKSYFKVTPTDFGNEMIAGDGVSSTTVNRWLKQIAIDAEIGYERGLITHCDFNREVPDVMPHDMRGTFIMQLIRNNMQRTKVIKYTGHDHVSSLGHYEERVAQETSAREFLDHI</sequence>
<evidence type="ECO:0000313" key="3">
    <source>
        <dbReference type="Proteomes" id="UP001596414"/>
    </source>
</evidence>
<comment type="caution">
    <text evidence="2">The sequence shown here is derived from an EMBL/GenBank/DDBJ whole genome shotgun (WGS) entry which is preliminary data.</text>
</comment>
<proteinExistence type="predicted"/>
<dbReference type="InterPro" id="IPR013762">
    <property type="entry name" value="Integrase-like_cat_sf"/>
</dbReference>
<reference evidence="2 3" key="1">
    <citation type="journal article" date="2014" name="Int. J. Syst. Evol. Microbiol.">
        <title>Complete genome sequence of Corynebacterium casei LMG S-19264T (=DSM 44701T), isolated from a smear-ripened cheese.</title>
        <authorList>
            <consortium name="US DOE Joint Genome Institute (JGI-PGF)"/>
            <person name="Walter F."/>
            <person name="Albersmeier A."/>
            <person name="Kalinowski J."/>
            <person name="Ruckert C."/>
        </authorList>
    </citation>
    <scope>NUCLEOTIDE SEQUENCE [LARGE SCALE GENOMIC DNA]</scope>
    <source>
        <strain evidence="2 3">CGMCC 4.7215</strain>
    </source>
</reference>
<name>A0ABD5X2Y0_9EURY</name>
<evidence type="ECO:0000313" key="2">
    <source>
        <dbReference type="EMBL" id="MFC7125528.1"/>
    </source>
</evidence>
<dbReference type="SUPFAM" id="SSF56349">
    <property type="entry name" value="DNA breaking-rejoining enzymes"/>
    <property type="match status" value="1"/>
</dbReference>
<dbReference type="Proteomes" id="UP001596414">
    <property type="component" value="Unassembled WGS sequence"/>
</dbReference>